<keyword evidence="1 7" id="KW-0004">4Fe-4S</keyword>
<dbReference type="RefSeq" id="WP_317137834.1">
    <property type="nucleotide sequence ID" value="NZ_CP043875.1"/>
</dbReference>
<evidence type="ECO:0000256" key="6">
    <source>
        <dbReference type="ARBA" id="ARBA00023014"/>
    </source>
</evidence>
<feature type="region of interest" description="Disordered" evidence="8">
    <location>
        <begin position="329"/>
        <end position="350"/>
    </location>
</feature>
<proteinExistence type="inferred from homology"/>
<keyword evidence="5 7" id="KW-0408">Iron</keyword>
<dbReference type="AlphaFoldDB" id="A0AA97FDH7"/>
<dbReference type="GO" id="GO:0003899">
    <property type="term" value="F:DNA-directed RNA polymerase activity"/>
    <property type="evidence" value="ECO:0007669"/>
    <property type="project" value="InterPro"/>
</dbReference>
<evidence type="ECO:0000256" key="7">
    <source>
        <dbReference type="HAMAP-Rule" id="MF_00701"/>
    </source>
</evidence>
<dbReference type="InterPro" id="IPR058560">
    <property type="entry name" value="DNA_primase_C"/>
</dbReference>
<comment type="function">
    <text evidence="7">Regulatory subunit of DNA primase, an RNA polymerase that catalyzes the synthesis of short RNA molecules used as primers for DNA polymerase during DNA replication. Stabilizes and modulates the activity of the small subunit, increasing the rate of DNA synthesis, and conferring RNA synthesis capability. The DNA polymerase activity may enable DNA primase to also catalyze primer extension after primer synthesis. May also play a role in DNA repair.</text>
</comment>
<keyword evidence="11" id="KW-1185">Reference proteome</keyword>
<dbReference type="GO" id="GO:0006270">
    <property type="term" value="P:DNA replication initiation"/>
    <property type="evidence" value="ECO:0007669"/>
    <property type="project" value="TreeGrafter"/>
</dbReference>
<organism evidence="10 11">
    <name type="scientific">Methanochimaera problematica</name>
    <dbReference type="NCBI Taxonomy" id="2609417"/>
    <lineage>
        <taxon>Archaea</taxon>
        <taxon>Methanobacteriati</taxon>
        <taxon>Methanobacteriota</taxon>
        <taxon>Stenosarchaea group</taxon>
        <taxon>Methanomicrobia</taxon>
        <taxon>Methanomicrobiales</taxon>
        <taxon>Methanomicrobiaceae</taxon>
        <taxon>Methanochimaera</taxon>
    </lineage>
</organism>
<dbReference type="GO" id="GO:1990077">
    <property type="term" value="C:primosome complex"/>
    <property type="evidence" value="ECO:0007669"/>
    <property type="project" value="UniProtKB-KW"/>
</dbReference>
<name>A0AA97FDH7_9EURY</name>
<dbReference type="HAMAP" id="MF_00701">
    <property type="entry name" value="DNA_primase_lrg_arc"/>
    <property type="match status" value="1"/>
</dbReference>
<keyword evidence="2 7" id="KW-0639">Primosome</keyword>
<dbReference type="GeneID" id="85229664"/>
<evidence type="ECO:0000256" key="3">
    <source>
        <dbReference type="ARBA" id="ARBA00022705"/>
    </source>
</evidence>
<dbReference type="PANTHER" id="PTHR10537">
    <property type="entry name" value="DNA PRIMASE LARGE SUBUNIT"/>
    <property type="match status" value="1"/>
</dbReference>
<dbReference type="GO" id="GO:0046872">
    <property type="term" value="F:metal ion binding"/>
    <property type="evidence" value="ECO:0007669"/>
    <property type="project" value="UniProtKB-KW"/>
</dbReference>
<feature type="domain" description="DNA primase large subunit C-terminal" evidence="9">
    <location>
        <begin position="216"/>
        <end position="324"/>
    </location>
</feature>
<dbReference type="SUPFAM" id="SSF140914">
    <property type="entry name" value="PriB N-terminal domain-like"/>
    <property type="match status" value="1"/>
</dbReference>
<evidence type="ECO:0000313" key="10">
    <source>
        <dbReference type="EMBL" id="WOF16248.1"/>
    </source>
</evidence>
<accession>A0AA97FDH7</accession>
<sequence>MSVEFDKKDLAKYPFLKEAQNLVSERAYSLDSLLNSKSGALIAKKASDRVKDALNSNFVFEEIRLDFPEGEILSYAIARIIVSCMKERQITDRLCRYESERATFFLQTEKQDNKKYIAETLGLDLDAEKIPVAKYVELTAHLRSSKWQLVNRDLDSGCVYIHKDESEELLKERIKSVLQSQLPLPVTDDICKMLEIFITGISTAYQEKVLEQFGDIDEGSFPPCMKAIIQAVTTGTNIPHTARFSLTAFMHTIGMDINQIVEVYTRAPDFDVEKTMYQVEHISGRGGTEYTPPECATMKTYGLCVNQDQICKNKNINHPLSYYKFKKKKAGYNKKENSSSKKSDENKETG</sequence>
<evidence type="ECO:0000256" key="2">
    <source>
        <dbReference type="ARBA" id="ARBA00022515"/>
    </source>
</evidence>
<feature type="binding site" evidence="7">
    <location>
        <position position="311"/>
    </location>
    <ligand>
        <name>[4Fe-4S] cluster</name>
        <dbReference type="ChEBI" id="CHEBI:49883"/>
    </ligand>
</feature>
<comment type="similarity">
    <text evidence="7">Belongs to the eukaryotic-type primase large subunit family.</text>
</comment>
<evidence type="ECO:0000256" key="4">
    <source>
        <dbReference type="ARBA" id="ARBA00022723"/>
    </source>
</evidence>
<keyword evidence="6 7" id="KW-0411">Iron-sulfur</keyword>
<gene>
    <name evidence="7" type="primary">priL</name>
    <name evidence="10" type="ORF">F1737_05750</name>
</gene>
<dbReference type="PANTHER" id="PTHR10537:SF3">
    <property type="entry name" value="DNA PRIMASE LARGE SUBUNIT"/>
    <property type="match status" value="1"/>
</dbReference>
<feature type="binding site" evidence="7">
    <location>
        <position position="295"/>
    </location>
    <ligand>
        <name>[4Fe-4S] cluster</name>
        <dbReference type="ChEBI" id="CHEBI:49883"/>
    </ligand>
</feature>
<dbReference type="CDD" id="cd06560">
    <property type="entry name" value="PriL"/>
    <property type="match status" value="1"/>
</dbReference>
<keyword evidence="4 7" id="KW-0479">Metal-binding</keyword>
<dbReference type="Pfam" id="PF26466">
    <property type="entry name" value="DNA_primase_lrg_N"/>
    <property type="match status" value="1"/>
</dbReference>
<keyword evidence="3 7" id="KW-0235">DNA replication</keyword>
<dbReference type="EMBL" id="CP043875">
    <property type="protein sequence ID" value="WOF16248.1"/>
    <property type="molecule type" value="Genomic_DNA"/>
</dbReference>
<dbReference type="KEGG" id="mefw:F1737_05750"/>
<dbReference type="Proteomes" id="UP001301797">
    <property type="component" value="Chromosome"/>
</dbReference>
<dbReference type="Pfam" id="PF04104">
    <property type="entry name" value="DNA_primase_lrg"/>
    <property type="match status" value="1"/>
</dbReference>
<evidence type="ECO:0000256" key="8">
    <source>
        <dbReference type="SAM" id="MobiDB-lite"/>
    </source>
</evidence>
<evidence type="ECO:0000256" key="1">
    <source>
        <dbReference type="ARBA" id="ARBA00022485"/>
    </source>
</evidence>
<dbReference type="GO" id="GO:0051539">
    <property type="term" value="F:4 iron, 4 sulfur cluster binding"/>
    <property type="evidence" value="ECO:0007669"/>
    <property type="project" value="UniProtKB-UniRule"/>
</dbReference>
<evidence type="ECO:0000259" key="9">
    <source>
        <dbReference type="Pfam" id="PF04104"/>
    </source>
</evidence>
<dbReference type="InterPro" id="IPR023642">
    <property type="entry name" value="DNA_primase_lsu_PriL"/>
</dbReference>
<evidence type="ECO:0000313" key="11">
    <source>
        <dbReference type="Proteomes" id="UP001301797"/>
    </source>
</evidence>
<evidence type="ECO:0000256" key="5">
    <source>
        <dbReference type="ARBA" id="ARBA00023004"/>
    </source>
</evidence>
<feature type="binding site" evidence="7">
    <location>
        <position position="304"/>
    </location>
    <ligand>
        <name>[4Fe-4S] cluster</name>
        <dbReference type="ChEBI" id="CHEBI:49883"/>
    </ligand>
</feature>
<protein>
    <recommendedName>
        <fullName evidence="7">DNA primase large subunit PriL</fullName>
    </recommendedName>
</protein>
<dbReference type="GO" id="GO:0006269">
    <property type="term" value="P:DNA replication, synthesis of primer"/>
    <property type="evidence" value="ECO:0007669"/>
    <property type="project" value="UniProtKB-UniRule"/>
</dbReference>
<comment type="subunit">
    <text evidence="7">Heterodimer of a small subunit (PriS) and a large subunit (PriL).</text>
</comment>
<feature type="binding site" evidence="7">
    <location>
        <position position="224"/>
    </location>
    <ligand>
        <name>[4Fe-4S] cluster</name>
        <dbReference type="ChEBI" id="CHEBI:49883"/>
    </ligand>
</feature>
<dbReference type="InterPro" id="IPR007238">
    <property type="entry name" value="DNA_primase_lsu_euk/arc"/>
</dbReference>
<reference evidence="10 11" key="1">
    <citation type="submission" date="2019-09" db="EMBL/GenBank/DDBJ databases">
        <title>The complete genome of Methanoplanus sp. FWC-SCC4.</title>
        <authorList>
            <person name="Chen S.-C."/>
            <person name="Zhou Y.-Z."/>
            <person name="Lai M.-C."/>
        </authorList>
    </citation>
    <scope>NUCLEOTIDE SEQUENCE [LARGE SCALE GENOMIC DNA]</scope>
    <source>
        <strain evidence="10 11">FWC-SCC4</strain>
    </source>
</reference>
<feature type="compositionally biased region" description="Basic and acidic residues" evidence="8">
    <location>
        <begin position="333"/>
        <end position="350"/>
    </location>
</feature>
<comment type="cofactor">
    <cofactor evidence="7">
        <name>[4Fe-4S] cluster</name>
        <dbReference type="ChEBI" id="CHEBI:49883"/>
    </cofactor>
    <text evidence="7">Binds 1 [4Fe-4S] cluster.</text>
</comment>